<evidence type="ECO:0000256" key="2">
    <source>
        <dbReference type="ARBA" id="ARBA00022989"/>
    </source>
</evidence>
<reference evidence="6 7" key="1">
    <citation type="journal article" date="2019" name="ISME J.">
        <title>Insights into ecological role of a new deltaproteobacterial order Candidatus Acidulodesulfobacterales by metagenomics and metatranscriptomics.</title>
        <authorList>
            <person name="Tan S."/>
            <person name="Liu J."/>
            <person name="Fang Y."/>
            <person name="Hedlund B.P."/>
            <person name="Lian Z.H."/>
            <person name="Huang L.Y."/>
            <person name="Li J.T."/>
            <person name="Huang L.N."/>
            <person name="Li W.J."/>
            <person name="Jiang H.C."/>
            <person name="Dong H.L."/>
            <person name="Shu W.S."/>
        </authorList>
    </citation>
    <scope>NUCLEOTIDE SEQUENCE [LARGE SCALE GENOMIC DNA]</scope>
    <source>
        <strain evidence="6">AP1</strain>
    </source>
</reference>
<accession>A0A519BP50</accession>
<feature type="transmembrane region" description="Helical" evidence="4">
    <location>
        <begin position="300"/>
        <end position="320"/>
    </location>
</feature>
<name>A0A519BP50_9DELT</name>
<feature type="transmembrane region" description="Helical" evidence="4">
    <location>
        <begin position="259"/>
        <end position="280"/>
    </location>
</feature>
<protein>
    <recommendedName>
        <fullName evidence="8">Type IV secretion system protein</fullName>
    </recommendedName>
</protein>
<gene>
    <name evidence="6" type="ORF">EVG15_02485</name>
</gene>
<feature type="transmembrane region" description="Helical" evidence="4">
    <location>
        <begin position="124"/>
        <end position="144"/>
    </location>
</feature>
<evidence type="ECO:0000256" key="4">
    <source>
        <dbReference type="SAM" id="Phobius"/>
    </source>
</evidence>
<dbReference type="GO" id="GO:0030255">
    <property type="term" value="P:protein secretion by the type IV secretion system"/>
    <property type="evidence" value="ECO:0007669"/>
    <property type="project" value="InterPro"/>
</dbReference>
<keyword evidence="3 4" id="KW-0472">Membrane</keyword>
<evidence type="ECO:0000256" key="3">
    <source>
        <dbReference type="ARBA" id="ARBA00023136"/>
    </source>
</evidence>
<organism evidence="6 7">
    <name type="scientific">Candidatus Acididesulfobacter diazotrophicus</name>
    <dbReference type="NCBI Taxonomy" id="2597226"/>
    <lineage>
        <taxon>Bacteria</taxon>
        <taxon>Deltaproteobacteria</taxon>
        <taxon>Candidatus Acidulodesulfobacterales</taxon>
        <taxon>Candidatus Acididesulfobacter</taxon>
    </lineage>
</organism>
<evidence type="ECO:0000256" key="5">
    <source>
        <dbReference type="SAM" id="SignalP"/>
    </source>
</evidence>
<sequence length="376" mass="40657">MKKLSLILFISLALTLSVSKVYALGNGTGTLGATPAQVAALNALGGTPTGAAPAPAPTVNNVTGGNIAFNKLNSIEHNLLKAGPQEAASLTNISGQLFAYLAVIAMVLWSIQNLLFGDKGIKEFMIFIFFIIFVRGMLEAYNLFFTGTVSMFYSLGQTVAGVTDPMSLFQNIFYDFYNILSSQFALVSTGSIFNFFSILPSVILYFIGIIILLIAFFLVAGTIFVVEAYIVIALVTGYIFVPFMIFKPLEFLWNGWLKFLLTSAISYFLIFVVLKMFSLFMNNTLLNYIQAINVKANYSIQAIINELIYTFILLVFGWLVTKIPGIAGEIVSGMPNMSVTAVIAPIITSVKNISTGGVKMGGAAKTAVVERAKGGK</sequence>
<feature type="chain" id="PRO_5021707540" description="Type IV secretion system protein" evidence="5">
    <location>
        <begin position="24"/>
        <end position="376"/>
    </location>
</feature>
<dbReference type="Pfam" id="PF04610">
    <property type="entry name" value="TrbL"/>
    <property type="match status" value="1"/>
</dbReference>
<keyword evidence="2 4" id="KW-1133">Transmembrane helix</keyword>
<dbReference type="Proteomes" id="UP000319296">
    <property type="component" value="Unassembled WGS sequence"/>
</dbReference>
<feature type="transmembrane region" description="Helical" evidence="4">
    <location>
        <begin position="203"/>
        <end position="223"/>
    </location>
</feature>
<keyword evidence="5" id="KW-0732">Signal</keyword>
<evidence type="ECO:0008006" key="8">
    <source>
        <dbReference type="Google" id="ProtNLM"/>
    </source>
</evidence>
<feature type="transmembrane region" description="Helical" evidence="4">
    <location>
        <begin position="97"/>
        <end position="117"/>
    </location>
</feature>
<evidence type="ECO:0000313" key="7">
    <source>
        <dbReference type="Proteomes" id="UP000319296"/>
    </source>
</evidence>
<dbReference type="InterPro" id="IPR007688">
    <property type="entry name" value="Conjugal_tfr_TrbL/VirB6"/>
</dbReference>
<evidence type="ECO:0000313" key="6">
    <source>
        <dbReference type="EMBL" id="RZD18989.1"/>
    </source>
</evidence>
<feature type="signal peptide" evidence="5">
    <location>
        <begin position="1"/>
        <end position="23"/>
    </location>
</feature>
<keyword evidence="1 4" id="KW-0812">Transmembrane</keyword>
<comment type="caution">
    <text evidence="6">The sequence shown here is derived from an EMBL/GenBank/DDBJ whole genome shotgun (WGS) entry which is preliminary data.</text>
</comment>
<feature type="transmembrane region" description="Helical" evidence="4">
    <location>
        <begin position="229"/>
        <end position="247"/>
    </location>
</feature>
<dbReference type="EMBL" id="SGBB01000003">
    <property type="protein sequence ID" value="RZD18989.1"/>
    <property type="molecule type" value="Genomic_DNA"/>
</dbReference>
<dbReference type="AlphaFoldDB" id="A0A519BP50"/>
<evidence type="ECO:0000256" key="1">
    <source>
        <dbReference type="ARBA" id="ARBA00022692"/>
    </source>
</evidence>
<proteinExistence type="predicted"/>